<evidence type="ECO:0000313" key="1">
    <source>
        <dbReference type="EMBL" id="KAJ4478064.1"/>
    </source>
</evidence>
<dbReference type="Pfam" id="PF21858">
    <property type="entry name" value="DUF6914"/>
    <property type="match status" value="1"/>
</dbReference>
<proteinExistence type="predicted"/>
<sequence length="148" mass="16733">MSDICLHVNDILVVLFARSHPPNTFHWAICVSITSKEALKFHAKETAGHWFFEDNHVPQQGLLADPIVSASIKIGELKNMSSLDDIQGLFKNIPLAVPAVDAAVEPRFSCRVWGKEAVRQLHKHGYIYCLDVDDDLQRKYMIDSLNSY</sequence>
<accession>A0A9W9ABD6</accession>
<protein>
    <submittedName>
        <fullName evidence="1">Uncharacterized protein</fullName>
    </submittedName>
</protein>
<dbReference type="InterPro" id="IPR054208">
    <property type="entry name" value="DUF6914"/>
</dbReference>
<dbReference type="EMBL" id="JAOTPV010000009">
    <property type="protein sequence ID" value="KAJ4478064.1"/>
    <property type="molecule type" value="Genomic_DNA"/>
</dbReference>
<organism evidence="1 2">
    <name type="scientific">Lentinula aciculospora</name>
    <dbReference type="NCBI Taxonomy" id="153920"/>
    <lineage>
        <taxon>Eukaryota</taxon>
        <taxon>Fungi</taxon>
        <taxon>Dikarya</taxon>
        <taxon>Basidiomycota</taxon>
        <taxon>Agaricomycotina</taxon>
        <taxon>Agaricomycetes</taxon>
        <taxon>Agaricomycetidae</taxon>
        <taxon>Agaricales</taxon>
        <taxon>Marasmiineae</taxon>
        <taxon>Omphalotaceae</taxon>
        <taxon>Lentinula</taxon>
    </lineage>
</organism>
<dbReference type="OrthoDB" id="3016366at2759"/>
<dbReference type="AlphaFoldDB" id="A0A9W9ABD6"/>
<reference evidence="1" key="1">
    <citation type="submission" date="2022-08" db="EMBL/GenBank/DDBJ databases">
        <title>A Global Phylogenomic Analysis of the Shiitake Genus Lentinula.</title>
        <authorList>
            <consortium name="DOE Joint Genome Institute"/>
            <person name="Sierra-Patev S."/>
            <person name="Min B."/>
            <person name="Naranjo-Ortiz M."/>
            <person name="Looney B."/>
            <person name="Konkel Z."/>
            <person name="Slot J.C."/>
            <person name="Sakamoto Y."/>
            <person name="Steenwyk J.L."/>
            <person name="Rokas A."/>
            <person name="Carro J."/>
            <person name="Camarero S."/>
            <person name="Ferreira P."/>
            <person name="Molpeceres G."/>
            <person name="Ruiz-Duenas F.J."/>
            <person name="Serrano A."/>
            <person name="Henrissat B."/>
            <person name="Drula E."/>
            <person name="Hughes K.W."/>
            <person name="Mata J.L."/>
            <person name="Ishikawa N.K."/>
            <person name="Vargas-Isla R."/>
            <person name="Ushijima S."/>
            <person name="Smith C.A."/>
            <person name="Ahrendt S."/>
            <person name="Andreopoulos W."/>
            <person name="He G."/>
            <person name="Labutti K."/>
            <person name="Lipzen A."/>
            <person name="Ng V."/>
            <person name="Riley R."/>
            <person name="Sandor L."/>
            <person name="Barry K."/>
            <person name="Martinez A.T."/>
            <person name="Xiao Y."/>
            <person name="Gibbons J.G."/>
            <person name="Terashima K."/>
            <person name="Grigoriev I.V."/>
            <person name="Hibbett D.S."/>
        </authorList>
    </citation>
    <scope>NUCLEOTIDE SEQUENCE</scope>
    <source>
        <strain evidence="1">JLM2183</strain>
    </source>
</reference>
<keyword evidence="2" id="KW-1185">Reference proteome</keyword>
<dbReference type="Proteomes" id="UP001150266">
    <property type="component" value="Unassembled WGS sequence"/>
</dbReference>
<evidence type="ECO:0000313" key="2">
    <source>
        <dbReference type="Proteomes" id="UP001150266"/>
    </source>
</evidence>
<gene>
    <name evidence="1" type="ORF">J3R30DRAFT_2853003</name>
</gene>
<comment type="caution">
    <text evidence="1">The sequence shown here is derived from an EMBL/GenBank/DDBJ whole genome shotgun (WGS) entry which is preliminary data.</text>
</comment>
<name>A0A9W9ABD6_9AGAR</name>